<reference evidence="2" key="1">
    <citation type="submission" date="2020-08" db="EMBL/GenBank/DDBJ databases">
        <title>Multicomponent nature underlies the extraordinary mechanical properties of spider dragline silk.</title>
        <authorList>
            <person name="Kono N."/>
            <person name="Nakamura H."/>
            <person name="Mori M."/>
            <person name="Yoshida Y."/>
            <person name="Ohtoshi R."/>
            <person name="Malay A.D."/>
            <person name="Moran D.A.P."/>
            <person name="Tomita M."/>
            <person name="Numata K."/>
            <person name="Arakawa K."/>
        </authorList>
    </citation>
    <scope>NUCLEOTIDE SEQUENCE</scope>
</reference>
<feature type="region of interest" description="Disordered" evidence="1">
    <location>
        <begin position="1"/>
        <end position="21"/>
    </location>
</feature>
<sequence>MDEIGTHHRFKDQRGKQGEEPQQCFFQEESEDRKQCDRVDPKEVHCLVDNTLARSYQGAGEESKRCAFGNFGTSALFSRSCP</sequence>
<evidence type="ECO:0000313" key="2">
    <source>
        <dbReference type="EMBL" id="GFY14216.1"/>
    </source>
</evidence>
<name>A0A8X6SIX8_TRICX</name>
<accession>A0A8X6SIX8</accession>
<dbReference type="Proteomes" id="UP000887159">
    <property type="component" value="Unassembled WGS sequence"/>
</dbReference>
<dbReference type="AlphaFoldDB" id="A0A8X6SIX8"/>
<feature type="compositionally biased region" description="Basic and acidic residues" evidence="1">
    <location>
        <begin position="1"/>
        <end position="19"/>
    </location>
</feature>
<evidence type="ECO:0000256" key="1">
    <source>
        <dbReference type="SAM" id="MobiDB-lite"/>
    </source>
</evidence>
<gene>
    <name evidence="2" type="ORF">TNCV_3614051</name>
</gene>
<organism evidence="2 3">
    <name type="scientific">Trichonephila clavipes</name>
    <name type="common">Golden silk orbweaver</name>
    <name type="synonym">Nephila clavipes</name>
    <dbReference type="NCBI Taxonomy" id="2585209"/>
    <lineage>
        <taxon>Eukaryota</taxon>
        <taxon>Metazoa</taxon>
        <taxon>Ecdysozoa</taxon>
        <taxon>Arthropoda</taxon>
        <taxon>Chelicerata</taxon>
        <taxon>Arachnida</taxon>
        <taxon>Araneae</taxon>
        <taxon>Araneomorphae</taxon>
        <taxon>Entelegynae</taxon>
        <taxon>Araneoidea</taxon>
        <taxon>Nephilidae</taxon>
        <taxon>Trichonephila</taxon>
    </lineage>
</organism>
<dbReference type="EMBL" id="BMAU01021327">
    <property type="protein sequence ID" value="GFY14216.1"/>
    <property type="molecule type" value="Genomic_DNA"/>
</dbReference>
<comment type="caution">
    <text evidence="2">The sequence shown here is derived from an EMBL/GenBank/DDBJ whole genome shotgun (WGS) entry which is preliminary data.</text>
</comment>
<keyword evidence="3" id="KW-1185">Reference proteome</keyword>
<evidence type="ECO:0000313" key="3">
    <source>
        <dbReference type="Proteomes" id="UP000887159"/>
    </source>
</evidence>
<proteinExistence type="predicted"/>
<protein>
    <submittedName>
        <fullName evidence="2">Uncharacterized protein</fullName>
    </submittedName>
</protein>